<reference evidence="2" key="1">
    <citation type="journal article" date="2019" name="Int. J. Syst. Evol. Microbiol.">
        <title>The Global Catalogue of Microorganisms (GCM) 10K type strain sequencing project: providing services to taxonomists for standard genome sequencing and annotation.</title>
        <authorList>
            <consortium name="The Broad Institute Genomics Platform"/>
            <consortium name="The Broad Institute Genome Sequencing Center for Infectious Disease"/>
            <person name="Wu L."/>
            <person name="Ma J."/>
        </authorList>
    </citation>
    <scope>NUCLEOTIDE SEQUENCE [LARGE SCALE GENOMIC DNA]</scope>
    <source>
        <strain evidence="2">CCUG 63830</strain>
    </source>
</reference>
<comment type="caution">
    <text evidence="1">The sequence shown here is derived from an EMBL/GenBank/DDBJ whole genome shotgun (WGS) entry which is preliminary data.</text>
</comment>
<gene>
    <name evidence="1" type="ORF">ACFP90_00090</name>
</gene>
<protein>
    <submittedName>
        <fullName evidence="1">Uncharacterized protein</fullName>
    </submittedName>
</protein>
<sequence length="62" mass="6657">MLVFAVYFGLGALPESIKDLPLGRAVRYALLVATAAWVVPTLLRRWMPAQVAATAPAAQPVH</sequence>
<name>A0ABW1ZGN0_9DEIO</name>
<evidence type="ECO:0000313" key="2">
    <source>
        <dbReference type="Proteomes" id="UP001596317"/>
    </source>
</evidence>
<organism evidence="1 2">
    <name type="scientific">Deinococcus multiflagellatus</name>
    <dbReference type="NCBI Taxonomy" id="1656887"/>
    <lineage>
        <taxon>Bacteria</taxon>
        <taxon>Thermotogati</taxon>
        <taxon>Deinococcota</taxon>
        <taxon>Deinococci</taxon>
        <taxon>Deinococcales</taxon>
        <taxon>Deinococcaceae</taxon>
        <taxon>Deinococcus</taxon>
    </lineage>
</organism>
<proteinExistence type="predicted"/>
<evidence type="ECO:0000313" key="1">
    <source>
        <dbReference type="EMBL" id="MFC6658939.1"/>
    </source>
</evidence>
<dbReference type="EMBL" id="JBHSWB010000001">
    <property type="protein sequence ID" value="MFC6658939.1"/>
    <property type="molecule type" value="Genomic_DNA"/>
</dbReference>
<dbReference type="Proteomes" id="UP001596317">
    <property type="component" value="Unassembled WGS sequence"/>
</dbReference>
<accession>A0ABW1ZGN0</accession>
<dbReference type="RefSeq" id="WP_380053347.1">
    <property type="nucleotide sequence ID" value="NZ_JBHSWB010000001.1"/>
</dbReference>
<keyword evidence="2" id="KW-1185">Reference proteome</keyword>